<keyword evidence="9" id="KW-1185">Reference proteome</keyword>
<evidence type="ECO:0000313" key="8">
    <source>
        <dbReference type="EMBL" id="PQJ09205.1"/>
    </source>
</evidence>
<dbReference type="PANTHER" id="PTHR36115">
    <property type="entry name" value="PROLINE-RICH ANTIGEN HOMOLOG-RELATED"/>
    <property type="match status" value="1"/>
</dbReference>
<organism evidence="8 9">
    <name type="scientific">Flavipsychrobacter stenotrophus</name>
    <dbReference type="NCBI Taxonomy" id="2077091"/>
    <lineage>
        <taxon>Bacteria</taxon>
        <taxon>Pseudomonadati</taxon>
        <taxon>Bacteroidota</taxon>
        <taxon>Chitinophagia</taxon>
        <taxon>Chitinophagales</taxon>
        <taxon>Chitinophagaceae</taxon>
        <taxon>Flavipsychrobacter</taxon>
    </lineage>
</organism>
<comment type="caution">
    <text evidence="8">The sequence shown here is derived from an EMBL/GenBank/DDBJ whole genome shotgun (WGS) entry which is preliminary data.</text>
</comment>
<dbReference type="Proteomes" id="UP000239872">
    <property type="component" value="Unassembled WGS sequence"/>
</dbReference>
<evidence type="ECO:0000259" key="7">
    <source>
        <dbReference type="Pfam" id="PF06271"/>
    </source>
</evidence>
<dbReference type="EMBL" id="PPSL01000007">
    <property type="protein sequence ID" value="PQJ09205.1"/>
    <property type="molecule type" value="Genomic_DNA"/>
</dbReference>
<dbReference type="Pfam" id="PF06271">
    <property type="entry name" value="RDD"/>
    <property type="match status" value="1"/>
</dbReference>
<feature type="transmembrane region" description="Helical" evidence="6">
    <location>
        <begin position="51"/>
        <end position="71"/>
    </location>
</feature>
<dbReference type="PANTHER" id="PTHR36115:SF4">
    <property type="entry name" value="MEMBRANE PROTEIN"/>
    <property type="match status" value="1"/>
</dbReference>
<sequence>MEIIEESIFPEYEVVYAGFWRRFGGAFIDGLVLIIPNMVISFSIGAITTGWMAKILALIVQCIVGWLYSAYMESGQNQATIGKQAVGLIVTDLRGDRLTFSAASIRYWAKLISGLIIFIGYFMMLWDDKKQTFHDKMADALVVKK</sequence>
<evidence type="ECO:0000256" key="1">
    <source>
        <dbReference type="ARBA" id="ARBA00004651"/>
    </source>
</evidence>
<evidence type="ECO:0000313" key="9">
    <source>
        <dbReference type="Proteomes" id="UP000239872"/>
    </source>
</evidence>
<feature type="domain" description="RDD" evidence="7">
    <location>
        <begin position="16"/>
        <end position="138"/>
    </location>
</feature>
<keyword evidence="3 6" id="KW-0812">Transmembrane</keyword>
<feature type="transmembrane region" description="Helical" evidence="6">
    <location>
        <begin position="23"/>
        <end position="44"/>
    </location>
</feature>
<dbReference type="RefSeq" id="WP_105041110.1">
    <property type="nucleotide sequence ID" value="NZ_PPSL01000007.1"/>
</dbReference>
<name>A0A2S7SRG4_9BACT</name>
<evidence type="ECO:0000256" key="2">
    <source>
        <dbReference type="ARBA" id="ARBA00022475"/>
    </source>
</evidence>
<keyword evidence="4 6" id="KW-1133">Transmembrane helix</keyword>
<keyword evidence="5 6" id="KW-0472">Membrane</keyword>
<dbReference type="InterPro" id="IPR010432">
    <property type="entry name" value="RDD"/>
</dbReference>
<evidence type="ECO:0000256" key="6">
    <source>
        <dbReference type="SAM" id="Phobius"/>
    </source>
</evidence>
<reference evidence="8 9" key="1">
    <citation type="submission" date="2018-01" db="EMBL/GenBank/DDBJ databases">
        <title>A novel member of the phylum Bacteroidetes isolated from glacier ice.</title>
        <authorList>
            <person name="Liu Q."/>
            <person name="Xin Y.-H."/>
        </authorList>
    </citation>
    <scope>NUCLEOTIDE SEQUENCE [LARGE SCALE GENOMIC DNA]</scope>
    <source>
        <strain evidence="8 9">RB1R16</strain>
    </source>
</reference>
<gene>
    <name evidence="8" type="ORF">CJD36_020685</name>
</gene>
<evidence type="ECO:0000256" key="5">
    <source>
        <dbReference type="ARBA" id="ARBA00023136"/>
    </source>
</evidence>
<evidence type="ECO:0000256" key="3">
    <source>
        <dbReference type="ARBA" id="ARBA00022692"/>
    </source>
</evidence>
<protein>
    <recommendedName>
        <fullName evidence="7">RDD domain-containing protein</fullName>
    </recommendedName>
</protein>
<comment type="subcellular location">
    <subcellularLocation>
        <location evidence="1">Cell membrane</location>
        <topology evidence="1">Multi-pass membrane protein</topology>
    </subcellularLocation>
</comment>
<dbReference type="InterPro" id="IPR051791">
    <property type="entry name" value="Pra-immunoreactive"/>
</dbReference>
<proteinExistence type="predicted"/>
<accession>A0A2S7SRG4</accession>
<dbReference type="AlphaFoldDB" id="A0A2S7SRG4"/>
<keyword evidence="2" id="KW-1003">Cell membrane</keyword>
<evidence type="ECO:0000256" key="4">
    <source>
        <dbReference type="ARBA" id="ARBA00022989"/>
    </source>
</evidence>
<feature type="transmembrane region" description="Helical" evidence="6">
    <location>
        <begin position="107"/>
        <end position="126"/>
    </location>
</feature>
<dbReference type="GO" id="GO:0005886">
    <property type="term" value="C:plasma membrane"/>
    <property type="evidence" value="ECO:0007669"/>
    <property type="project" value="UniProtKB-SubCell"/>
</dbReference>
<dbReference type="OrthoDB" id="9793824at2"/>